<keyword evidence="4" id="KW-0808">Transferase</keyword>
<comment type="caution">
    <text evidence="6">The sequence shown here is derived from an EMBL/GenBank/DDBJ whole genome shotgun (WGS) entry which is preliminary data.</text>
</comment>
<gene>
    <name evidence="6" type="ORF">FOJ82_01895</name>
</gene>
<sequence length="278" mass="29751">MSGELAVVTVVSGRHRHLQRQRRGLVAGGVPPAVHVVVSMGDPSVSDVMSLEPGLPSDLVQLPASGKLPLAAARNAGVARAAALGVRAVALLDVDCIPEPGLVADYDRLLGMAPGPGPAVVSGRVRYLPEAMGEDDYEPSRLEALGRDHPARVLPTSPLAPGDPRLLWSLNLGVTTRDWAAIGGFDEDYVGYGGEDTDFGQRLAAAGGRLWWSAAAGVFHQWHPVSRPPVEHVADIVANANRFHSRWGWYPMEGWLEAFRDRGLVTLDDSGWSLVTER</sequence>
<dbReference type="Gene3D" id="3.90.550.10">
    <property type="entry name" value="Spore Coat Polysaccharide Biosynthesis Protein SpsA, Chain A"/>
    <property type="match status" value="1"/>
</dbReference>
<keyword evidence="3" id="KW-0328">Glycosyltransferase</keyword>
<dbReference type="PANTHER" id="PTHR43179:SF12">
    <property type="entry name" value="GALACTOFURANOSYLTRANSFERASE GLFT2"/>
    <property type="match status" value="1"/>
</dbReference>
<evidence type="ECO:0000259" key="5">
    <source>
        <dbReference type="Pfam" id="PF02709"/>
    </source>
</evidence>
<dbReference type="RefSeq" id="WP_143936750.1">
    <property type="nucleotide sequence ID" value="NZ_VKKG01000001.1"/>
</dbReference>
<comment type="pathway">
    <text evidence="1">Cell wall biogenesis; cell wall polysaccharide biosynthesis.</text>
</comment>
<keyword evidence="7" id="KW-1185">Reference proteome</keyword>
<evidence type="ECO:0000256" key="3">
    <source>
        <dbReference type="ARBA" id="ARBA00022676"/>
    </source>
</evidence>
<dbReference type="Proteomes" id="UP000317638">
    <property type="component" value="Unassembled WGS sequence"/>
</dbReference>
<evidence type="ECO:0000313" key="6">
    <source>
        <dbReference type="EMBL" id="TRY19663.1"/>
    </source>
</evidence>
<evidence type="ECO:0000256" key="2">
    <source>
        <dbReference type="ARBA" id="ARBA00006739"/>
    </source>
</evidence>
<dbReference type="PANTHER" id="PTHR43179">
    <property type="entry name" value="RHAMNOSYLTRANSFERASE WBBL"/>
    <property type="match status" value="1"/>
</dbReference>
<dbReference type="SUPFAM" id="SSF53448">
    <property type="entry name" value="Nucleotide-diphospho-sugar transferases"/>
    <property type="match status" value="1"/>
</dbReference>
<protein>
    <recommendedName>
        <fullName evidence="5">Galactosyltransferase C-terminal domain-containing protein</fullName>
    </recommendedName>
</protein>
<dbReference type="GO" id="GO:0016757">
    <property type="term" value="F:glycosyltransferase activity"/>
    <property type="evidence" value="ECO:0007669"/>
    <property type="project" value="UniProtKB-KW"/>
</dbReference>
<evidence type="ECO:0000313" key="7">
    <source>
        <dbReference type="Proteomes" id="UP000317638"/>
    </source>
</evidence>
<evidence type="ECO:0000256" key="4">
    <source>
        <dbReference type="ARBA" id="ARBA00022679"/>
    </source>
</evidence>
<organism evidence="6 7">
    <name type="scientific">Tessaracoccus rhinocerotis</name>
    <dbReference type="NCBI Taxonomy" id="1689449"/>
    <lineage>
        <taxon>Bacteria</taxon>
        <taxon>Bacillati</taxon>
        <taxon>Actinomycetota</taxon>
        <taxon>Actinomycetes</taxon>
        <taxon>Propionibacteriales</taxon>
        <taxon>Propionibacteriaceae</taxon>
        <taxon>Tessaracoccus</taxon>
    </lineage>
</organism>
<proteinExistence type="inferred from homology"/>
<accession>A0A553K4N5</accession>
<dbReference type="AlphaFoldDB" id="A0A553K4N5"/>
<dbReference type="Pfam" id="PF02709">
    <property type="entry name" value="Glyco_transf_7C"/>
    <property type="match status" value="1"/>
</dbReference>
<reference evidence="6 7" key="1">
    <citation type="submission" date="2019-07" db="EMBL/GenBank/DDBJ databases">
        <authorList>
            <person name="Zhou L.-Y."/>
        </authorList>
    </citation>
    <scope>NUCLEOTIDE SEQUENCE [LARGE SCALE GENOMIC DNA]</scope>
    <source>
        <strain evidence="6 7">YIM 101269</strain>
    </source>
</reference>
<dbReference type="InterPro" id="IPR029044">
    <property type="entry name" value="Nucleotide-diphossugar_trans"/>
</dbReference>
<comment type="similarity">
    <text evidence="2">Belongs to the glycosyltransferase 2 family.</text>
</comment>
<dbReference type="OrthoDB" id="6653642at2"/>
<dbReference type="EMBL" id="VKKG01000001">
    <property type="protein sequence ID" value="TRY19663.1"/>
    <property type="molecule type" value="Genomic_DNA"/>
</dbReference>
<dbReference type="InterPro" id="IPR027791">
    <property type="entry name" value="Galactosyl_T_C"/>
</dbReference>
<feature type="domain" description="Galactosyltransferase C-terminal" evidence="5">
    <location>
        <begin position="171"/>
        <end position="209"/>
    </location>
</feature>
<evidence type="ECO:0000256" key="1">
    <source>
        <dbReference type="ARBA" id="ARBA00004776"/>
    </source>
</evidence>
<name>A0A553K4N5_9ACTN</name>